<feature type="region of interest" description="Disordered" evidence="1">
    <location>
        <begin position="42"/>
        <end position="80"/>
    </location>
</feature>
<evidence type="ECO:0000256" key="1">
    <source>
        <dbReference type="SAM" id="MobiDB-lite"/>
    </source>
</evidence>
<feature type="compositionally biased region" description="Acidic residues" evidence="1">
    <location>
        <begin position="71"/>
        <end position="80"/>
    </location>
</feature>
<feature type="compositionally biased region" description="Acidic residues" evidence="1">
    <location>
        <begin position="44"/>
        <end position="59"/>
    </location>
</feature>
<evidence type="ECO:0000313" key="3">
    <source>
        <dbReference type="Proteomes" id="UP001292094"/>
    </source>
</evidence>
<reference evidence="2" key="1">
    <citation type="submission" date="2023-11" db="EMBL/GenBank/DDBJ databases">
        <title>Genome assemblies of two species of porcelain crab, Petrolisthes cinctipes and Petrolisthes manimaculis (Anomura: Porcellanidae).</title>
        <authorList>
            <person name="Angst P."/>
        </authorList>
    </citation>
    <scope>NUCLEOTIDE SEQUENCE</scope>
    <source>
        <strain evidence="2">PB745_02</strain>
        <tissue evidence="2">Gill</tissue>
    </source>
</reference>
<dbReference type="Proteomes" id="UP001292094">
    <property type="component" value="Unassembled WGS sequence"/>
</dbReference>
<protein>
    <submittedName>
        <fullName evidence="2">Uncharacterized protein</fullName>
    </submittedName>
</protein>
<dbReference type="AlphaFoldDB" id="A0AAE1NGE5"/>
<comment type="caution">
    <text evidence="2">The sequence shown here is derived from an EMBL/GenBank/DDBJ whole genome shotgun (WGS) entry which is preliminary data.</text>
</comment>
<dbReference type="EMBL" id="JAWZYT010006204">
    <property type="protein sequence ID" value="KAK4288640.1"/>
    <property type="molecule type" value="Genomic_DNA"/>
</dbReference>
<accession>A0AAE1NGE5</accession>
<organism evidence="2 3">
    <name type="scientific">Petrolisthes manimaculis</name>
    <dbReference type="NCBI Taxonomy" id="1843537"/>
    <lineage>
        <taxon>Eukaryota</taxon>
        <taxon>Metazoa</taxon>
        <taxon>Ecdysozoa</taxon>
        <taxon>Arthropoda</taxon>
        <taxon>Crustacea</taxon>
        <taxon>Multicrustacea</taxon>
        <taxon>Malacostraca</taxon>
        <taxon>Eumalacostraca</taxon>
        <taxon>Eucarida</taxon>
        <taxon>Decapoda</taxon>
        <taxon>Pleocyemata</taxon>
        <taxon>Anomura</taxon>
        <taxon>Galatheoidea</taxon>
        <taxon>Porcellanidae</taxon>
        <taxon>Petrolisthes</taxon>
    </lineage>
</organism>
<keyword evidence="3" id="KW-1185">Reference proteome</keyword>
<evidence type="ECO:0000313" key="2">
    <source>
        <dbReference type="EMBL" id="KAK4288640.1"/>
    </source>
</evidence>
<gene>
    <name evidence="2" type="ORF">Pmani_038342</name>
</gene>
<name>A0AAE1NGE5_9EUCA</name>
<proteinExistence type="predicted"/>
<sequence>MVSPGLQRRGSLALLKQPVVTALLGVRRSRARSLSKFTLTTLKEEEEEEEKEEEEEEEEEKRRRRGGGGKEEEEEEEEEE</sequence>